<dbReference type="EMBL" id="KX096216">
    <property type="protein sequence ID" value="APW83732.1"/>
    <property type="molecule type" value="Genomic_DNA"/>
</dbReference>
<sequence>MKVITSERWLQRQGSARKHRGLLNLLCALQGQHKGTMALCATTATGGSPLLGSRVSRAQRAPLLHTTVRPISLGAAAPFTLLPPVCASSFPSPSSSEDLSRAREQGTTTTANAQTQQQAEAPLQPSPAVMERRQQRQREQQFYKLAAVAASLGVSGLAILATYLRFYWHLRDAGEMPWGELAGTVALVAGGVFGMEMWARYAHKSLWHDLPSGWALHKSHHEPRTGPFEANDIFAIINGVPAMALCAYGFLTPNLTGGLCFGAGLGITLFGIMYMFVHDGLVHRRFPVGPIAELPALKRIAVAHQIHHGGKFDGAPWGLFLGVQELDEIPGGRAELERLVQQSEQARPAERQQ</sequence>
<keyword evidence="6" id="KW-1133">Transmembrane helix</keyword>
<evidence type="ECO:0000313" key="8">
    <source>
        <dbReference type="EMBL" id="APW83732.1"/>
    </source>
</evidence>
<dbReference type="PANTHER" id="PTHR31899:SF9">
    <property type="entry name" value="BETA-CAROTENE 3-HYDROXYLASE 1, CHLOROPLASTIC"/>
    <property type="match status" value="1"/>
</dbReference>
<reference evidence="8" key="1">
    <citation type="submission" date="2016-04" db="EMBL/GenBank/DDBJ databases">
        <authorList>
            <person name="Evans L.H."/>
            <person name="Alamgir A."/>
            <person name="Owens N."/>
            <person name="Weber N.D."/>
            <person name="Virtaneva K."/>
            <person name="Barbian K."/>
            <person name="Babar A."/>
            <person name="Rosenke K."/>
        </authorList>
    </citation>
    <scope>NUCLEOTIDE SEQUENCE</scope>
</reference>
<reference evidence="8" key="2">
    <citation type="submission" date="2017-07" db="EMBL/GenBank/DDBJ databases">
        <title>Diversification of cytochrome P450 genes (CYPs) and identification of the genes encoding carotenoid hydroxylases in Dunaliella bardawil.</title>
        <authorList>
            <person name="Hao Y.-F."/>
        </authorList>
    </citation>
    <scope>NUCLEOTIDE SEQUENCE</scope>
</reference>
<dbReference type="GO" id="GO:0010291">
    <property type="term" value="F:beta-carotene 3-hydroxylase activity"/>
    <property type="evidence" value="ECO:0007669"/>
    <property type="project" value="UniProtKB-EC"/>
</dbReference>
<dbReference type="GO" id="GO:0005506">
    <property type="term" value="F:iron ion binding"/>
    <property type="evidence" value="ECO:0007669"/>
    <property type="project" value="InterPro"/>
</dbReference>
<keyword evidence="6" id="KW-0472">Membrane</keyword>
<dbReference type="GO" id="GO:0016119">
    <property type="term" value="P:carotene metabolic process"/>
    <property type="evidence" value="ECO:0007669"/>
    <property type="project" value="TreeGrafter"/>
</dbReference>
<dbReference type="GO" id="GO:0016123">
    <property type="term" value="P:xanthophyll biosynthetic process"/>
    <property type="evidence" value="ECO:0007669"/>
    <property type="project" value="TreeGrafter"/>
</dbReference>
<feature type="transmembrane region" description="Helical" evidence="6">
    <location>
        <begin position="142"/>
        <end position="166"/>
    </location>
</feature>
<evidence type="ECO:0000256" key="5">
    <source>
        <dbReference type="SAM" id="MobiDB-lite"/>
    </source>
</evidence>
<comment type="similarity">
    <text evidence="1">Belongs to the sterol desaturase family.</text>
</comment>
<feature type="domain" description="Fatty acid hydroxylase" evidence="7">
    <location>
        <begin position="190"/>
        <end position="321"/>
    </location>
</feature>
<evidence type="ECO:0000256" key="1">
    <source>
        <dbReference type="ARBA" id="ARBA00009324"/>
    </source>
</evidence>
<dbReference type="Pfam" id="PF04116">
    <property type="entry name" value="FA_hydroxylase"/>
    <property type="match status" value="1"/>
</dbReference>
<protein>
    <recommendedName>
        <fullName evidence="4">beta-carotene 3-hydroxylase</fullName>
        <ecNumber evidence="4">1.14.15.24</ecNumber>
    </recommendedName>
</protein>
<accession>A0A218KRH8</accession>
<feature type="transmembrane region" description="Helical" evidence="6">
    <location>
        <begin position="233"/>
        <end position="250"/>
    </location>
</feature>
<keyword evidence="6" id="KW-0812">Transmembrane</keyword>
<dbReference type="AlphaFoldDB" id="A0A218KRH8"/>
<feature type="compositionally biased region" description="Low complexity" evidence="5">
    <location>
        <begin position="105"/>
        <end position="121"/>
    </location>
</feature>
<feature type="region of interest" description="Disordered" evidence="5">
    <location>
        <begin position="92"/>
        <end position="135"/>
    </location>
</feature>
<evidence type="ECO:0000256" key="4">
    <source>
        <dbReference type="ARBA" id="ARBA00026097"/>
    </source>
</evidence>
<dbReference type="GO" id="GO:0009507">
    <property type="term" value="C:chloroplast"/>
    <property type="evidence" value="ECO:0007669"/>
    <property type="project" value="TreeGrafter"/>
</dbReference>
<evidence type="ECO:0000256" key="2">
    <source>
        <dbReference type="ARBA" id="ARBA00022746"/>
    </source>
</evidence>
<organism evidence="8">
    <name type="scientific">Dunaliella salina</name>
    <name type="common">Green alga</name>
    <name type="synonym">Protococcus salinus</name>
    <dbReference type="NCBI Taxonomy" id="3046"/>
    <lineage>
        <taxon>Eukaryota</taxon>
        <taxon>Viridiplantae</taxon>
        <taxon>Chlorophyta</taxon>
        <taxon>core chlorophytes</taxon>
        <taxon>Chlorophyceae</taxon>
        <taxon>CS clade</taxon>
        <taxon>Chlamydomonadales</taxon>
        <taxon>Dunaliellaceae</taxon>
        <taxon>Dunaliella</taxon>
    </lineage>
</organism>
<dbReference type="InterPro" id="IPR045019">
    <property type="entry name" value="BETA-OHASE-like"/>
</dbReference>
<evidence type="ECO:0000259" key="7">
    <source>
        <dbReference type="Pfam" id="PF04116"/>
    </source>
</evidence>
<evidence type="ECO:0000256" key="6">
    <source>
        <dbReference type="SAM" id="Phobius"/>
    </source>
</evidence>
<evidence type="ECO:0000256" key="3">
    <source>
        <dbReference type="ARBA" id="ARBA00023002"/>
    </source>
</evidence>
<feature type="transmembrane region" description="Helical" evidence="6">
    <location>
        <begin position="178"/>
        <end position="199"/>
    </location>
</feature>
<dbReference type="InterPro" id="IPR006694">
    <property type="entry name" value="Fatty_acid_hydroxylase"/>
</dbReference>
<feature type="transmembrane region" description="Helical" evidence="6">
    <location>
        <begin position="256"/>
        <end position="277"/>
    </location>
</feature>
<keyword evidence="3 8" id="KW-0560">Oxidoreductase</keyword>
<dbReference type="EMBL" id="KX096220">
    <property type="protein sequence ID" value="APW83736.1"/>
    <property type="molecule type" value="mRNA"/>
</dbReference>
<keyword evidence="2" id="KW-0125">Carotenoid biosynthesis</keyword>
<name>A0A218KRH8_DUNSA</name>
<dbReference type="EC" id="1.14.15.24" evidence="4"/>
<proteinExistence type="evidence at transcript level"/>
<dbReference type="PANTHER" id="PTHR31899">
    <property type="entry name" value="BETA-CAROTENE 3-HYDROXYLASE 1, CHLOROPLASTIC"/>
    <property type="match status" value="1"/>
</dbReference>